<keyword evidence="9" id="KW-0479">Metal-binding</keyword>
<evidence type="ECO:0000256" key="10">
    <source>
        <dbReference type="ARBA" id="ARBA00022741"/>
    </source>
</evidence>
<dbReference type="InterPro" id="IPR005856">
    <property type="entry name" value="Cys_synth"/>
</dbReference>
<evidence type="ECO:0000256" key="3">
    <source>
        <dbReference type="ARBA" id="ARBA00004962"/>
    </source>
</evidence>
<sequence length="767" mass="84242">MHYDNILECAGNTPLVRIRRLNPHKGVNILAKVEYFNPGGSIKDRVALAMLEAAERSGELVPGRTVIEPTSGNTGIGLAMACAVKGYRLRLIMADNVSEERKRILRAYGAEIELTEGRLGTDGAIELAYRMAREHPDEYVLMDQYNNPASIQAHFEGTAREIWEQTDGRVTHVVAALGTSGTAMGLVKRLKRENPDICVAAVEPYARHHIQGLKNMQESYPPGIFNKHLLDRIIRVEDEEAFEYCRRLAREEGLLVGMSSGAALAGAVHLAAELEQGTVVVIFPDSGERYLSTSLFATPDEQGVHLASATGDDVVLPCTGSVRLYTVGPSLDRWDDPDFWRRLAFLDVMRRYLGLRGADATLAAGLPDMDDRAMAASRDAHLSRSDFAREVRDMVAARAAQLDMGDVALSLAGDGREDILALCGGLLGSGLAYEKLRSVYFDVSRDGDYGRLGQADLDKLSLGKTVDLADYVKGNPQDFTLLKRASLRDLKDGECWQTCWGNVRPSWFVQMAAAARAAGGVPTVFMGGESHRFPHLENLRSIWTASDGASPRAWLLASPVVAADRDSHSRMSVGALLDEGFCPQTLRMWLLSAAYRKTLDFSTQTLSMWDSNRRRVQELAAALSARAGREGAAEGGVAEMKVNLRAAFREAIERDLALYSFWPELFGFCRGIRRHALDGALAPGEARACLDQLMAVDDVLRILDREALPVPPCEWPAEVASLVEARSAARAARDFARADALRDEMHAAGYVVEDDREGARLLRVRRD</sequence>
<feature type="domain" description="tRNA synthetases class I catalytic" evidence="20">
    <location>
        <begin position="321"/>
        <end position="607"/>
    </location>
</feature>
<dbReference type="PROSITE" id="PS00901">
    <property type="entry name" value="CYS_SYNTHASE"/>
    <property type="match status" value="1"/>
</dbReference>
<protein>
    <recommendedName>
        <fullName evidence="5">cysteine synthase</fullName>
        <ecNumber evidence="5">2.5.1.47</ecNumber>
    </recommendedName>
</protein>
<name>A0A846QPS8_9BACT</name>
<keyword evidence="15" id="KW-0198">Cysteine biosynthesis</keyword>
<evidence type="ECO:0000256" key="4">
    <source>
        <dbReference type="ARBA" id="ARBA00007103"/>
    </source>
</evidence>
<reference evidence="22 23" key="1">
    <citation type="submission" date="2020-03" db="EMBL/GenBank/DDBJ databases">
        <title>Genomic Encyclopedia of Type Strains, Phase IV (KMG-IV): sequencing the most valuable type-strain genomes for metagenomic binning, comparative biology and taxonomic classification.</title>
        <authorList>
            <person name="Goeker M."/>
        </authorList>
    </citation>
    <scope>NUCLEOTIDE SEQUENCE [LARGE SCALE GENOMIC DNA]</scope>
    <source>
        <strain evidence="22 23">DSM 24233</strain>
    </source>
</reference>
<feature type="domain" description="Cysteinyl-tRNA ligase anticodon binding" evidence="21">
    <location>
        <begin position="716"/>
        <end position="757"/>
    </location>
</feature>
<organism evidence="22 23">
    <name type="scientific">Desulfobaculum xiamenense</name>
    <dbReference type="NCBI Taxonomy" id="995050"/>
    <lineage>
        <taxon>Bacteria</taxon>
        <taxon>Pseudomonadati</taxon>
        <taxon>Thermodesulfobacteriota</taxon>
        <taxon>Desulfovibrionia</taxon>
        <taxon>Desulfovibrionales</taxon>
        <taxon>Desulfovibrionaceae</taxon>
        <taxon>Desulfobaculum</taxon>
    </lineage>
</organism>
<dbReference type="NCBIfam" id="TIGR01136">
    <property type="entry name" value="cysKM"/>
    <property type="match status" value="1"/>
</dbReference>
<keyword evidence="14 22" id="KW-0030">Aminoacyl-tRNA synthetase</keyword>
<keyword evidence="10" id="KW-0547">Nucleotide-binding</keyword>
<evidence type="ECO:0000256" key="5">
    <source>
        <dbReference type="ARBA" id="ARBA00012681"/>
    </source>
</evidence>
<dbReference type="Gene3D" id="3.40.50.620">
    <property type="entry name" value="HUPs"/>
    <property type="match status" value="1"/>
</dbReference>
<proteinExistence type="inferred from homology"/>
<comment type="caution">
    <text evidence="22">The sequence shown here is derived from an EMBL/GenBank/DDBJ whole genome shotgun (WGS) entry which is preliminary data.</text>
</comment>
<evidence type="ECO:0000256" key="13">
    <source>
        <dbReference type="ARBA" id="ARBA00022898"/>
    </source>
</evidence>
<feature type="binding site" evidence="17">
    <location>
        <begin position="178"/>
        <end position="182"/>
    </location>
    <ligand>
        <name>pyridoxal 5'-phosphate</name>
        <dbReference type="ChEBI" id="CHEBI:597326"/>
    </ligand>
</feature>
<evidence type="ECO:0000256" key="11">
    <source>
        <dbReference type="ARBA" id="ARBA00022833"/>
    </source>
</evidence>
<evidence type="ECO:0000256" key="14">
    <source>
        <dbReference type="ARBA" id="ARBA00023146"/>
    </source>
</evidence>
<dbReference type="InterPro" id="IPR014729">
    <property type="entry name" value="Rossmann-like_a/b/a_fold"/>
</dbReference>
<evidence type="ECO:0000256" key="9">
    <source>
        <dbReference type="ARBA" id="ARBA00022723"/>
    </source>
</evidence>
<evidence type="ECO:0000256" key="8">
    <source>
        <dbReference type="ARBA" id="ARBA00022679"/>
    </source>
</evidence>
<dbReference type="InterPro" id="IPR056411">
    <property type="entry name" value="CysS_C"/>
</dbReference>
<accession>A0A846QPS8</accession>
<dbReference type="Pfam" id="PF00291">
    <property type="entry name" value="PALP"/>
    <property type="match status" value="1"/>
</dbReference>
<keyword evidence="12" id="KW-0067">ATP-binding</keyword>
<dbReference type="Proteomes" id="UP000580856">
    <property type="component" value="Unassembled WGS sequence"/>
</dbReference>
<dbReference type="Pfam" id="PF23493">
    <property type="entry name" value="CysS_C"/>
    <property type="match status" value="1"/>
</dbReference>
<feature type="binding site" evidence="17">
    <location>
        <position position="73"/>
    </location>
    <ligand>
        <name>pyridoxal 5'-phosphate</name>
        <dbReference type="ChEBI" id="CHEBI:597326"/>
    </ligand>
</feature>
<comment type="catalytic activity">
    <reaction evidence="16">
        <text>O-acetyl-L-serine + hydrogen sulfide = L-cysteine + acetate</text>
        <dbReference type="Rhea" id="RHEA:14829"/>
        <dbReference type="ChEBI" id="CHEBI:29919"/>
        <dbReference type="ChEBI" id="CHEBI:30089"/>
        <dbReference type="ChEBI" id="CHEBI:35235"/>
        <dbReference type="ChEBI" id="CHEBI:58340"/>
        <dbReference type="EC" id="2.5.1.47"/>
    </reaction>
</comment>
<dbReference type="InterPro" id="IPR036052">
    <property type="entry name" value="TrpB-like_PALP_sf"/>
</dbReference>
<evidence type="ECO:0000256" key="12">
    <source>
        <dbReference type="ARBA" id="ARBA00022840"/>
    </source>
</evidence>
<dbReference type="GO" id="GO:0004812">
    <property type="term" value="F:aminoacyl-tRNA ligase activity"/>
    <property type="evidence" value="ECO:0007669"/>
    <property type="project" value="UniProtKB-KW"/>
</dbReference>
<comment type="similarity">
    <text evidence="4">Belongs to the cysteine synthase/cystathionine beta-synthase family.</text>
</comment>
<keyword evidence="13 17" id="KW-0663">Pyridoxal phosphate</keyword>
<feature type="domain" description="Tryptophan synthase beta chain-like PALP" evidence="19">
    <location>
        <begin position="9"/>
        <end position="285"/>
    </location>
</feature>
<dbReference type="SUPFAM" id="SSF53686">
    <property type="entry name" value="Tryptophan synthase beta subunit-like PLP-dependent enzymes"/>
    <property type="match status" value="1"/>
</dbReference>
<dbReference type="Gene3D" id="3.40.50.1100">
    <property type="match status" value="2"/>
</dbReference>
<evidence type="ECO:0000259" key="19">
    <source>
        <dbReference type="Pfam" id="PF00291"/>
    </source>
</evidence>
<dbReference type="InterPro" id="IPR009080">
    <property type="entry name" value="tRNAsynth_Ia_anticodon-bd"/>
</dbReference>
<dbReference type="EMBL" id="JAATJA010000001">
    <property type="protein sequence ID" value="NJB67415.1"/>
    <property type="molecule type" value="Genomic_DNA"/>
</dbReference>
<evidence type="ECO:0000313" key="22">
    <source>
        <dbReference type="EMBL" id="NJB67415.1"/>
    </source>
</evidence>
<dbReference type="GO" id="GO:0005524">
    <property type="term" value="F:ATP binding"/>
    <property type="evidence" value="ECO:0007669"/>
    <property type="project" value="UniProtKB-KW"/>
</dbReference>
<dbReference type="InterPro" id="IPR050214">
    <property type="entry name" value="Cys_Synth/Cystath_Beta-Synth"/>
</dbReference>
<dbReference type="PANTHER" id="PTHR10314">
    <property type="entry name" value="CYSTATHIONINE BETA-SYNTHASE"/>
    <property type="match status" value="1"/>
</dbReference>
<comment type="cofactor">
    <cofactor evidence="1 17">
        <name>pyridoxal 5'-phosphate</name>
        <dbReference type="ChEBI" id="CHEBI:597326"/>
    </cofactor>
</comment>
<evidence type="ECO:0000259" key="20">
    <source>
        <dbReference type="Pfam" id="PF01406"/>
    </source>
</evidence>
<dbReference type="FunFam" id="3.40.50.1100:FF:000003">
    <property type="entry name" value="Cystathionine beta-synthase"/>
    <property type="match status" value="1"/>
</dbReference>
<dbReference type="Gene3D" id="1.20.120.1910">
    <property type="entry name" value="Cysteine-tRNA ligase, C-terminal anti-codon recognition domain"/>
    <property type="match status" value="1"/>
</dbReference>
<keyword evidence="23" id="KW-1185">Reference proteome</keyword>
<dbReference type="GO" id="GO:0004124">
    <property type="term" value="F:cysteine synthase activity"/>
    <property type="evidence" value="ECO:0007669"/>
    <property type="project" value="UniProtKB-EC"/>
</dbReference>
<feature type="binding site" evidence="17">
    <location>
        <position position="259"/>
    </location>
    <ligand>
        <name>pyridoxal 5'-phosphate</name>
        <dbReference type="ChEBI" id="CHEBI:597326"/>
    </ligand>
</feature>
<dbReference type="InterPro" id="IPR001216">
    <property type="entry name" value="P-phosphate_BS"/>
</dbReference>
<evidence type="ECO:0000313" key="23">
    <source>
        <dbReference type="Proteomes" id="UP000580856"/>
    </source>
</evidence>
<dbReference type="Pfam" id="PF01406">
    <property type="entry name" value="tRNA-synt_1e"/>
    <property type="match status" value="1"/>
</dbReference>
<keyword evidence="8" id="KW-0808">Transferase</keyword>
<gene>
    <name evidence="22" type="ORF">GGQ74_001055</name>
</gene>
<comment type="cofactor">
    <cofactor evidence="2">
        <name>Zn(2+)</name>
        <dbReference type="ChEBI" id="CHEBI:29105"/>
    </cofactor>
</comment>
<evidence type="ECO:0000256" key="16">
    <source>
        <dbReference type="ARBA" id="ARBA00047931"/>
    </source>
</evidence>
<dbReference type="GO" id="GO:0046872">
    <property type="term" value="F:metal ion binding"/>
    <property type="evidence" value="ECO:0007669"/>
    <property type="project" value="UniProtKB-KW"/>
</dbReference>
<dbReference type="SUPFAM" id="SSF47323">
    <property type="entry name" value="Anticodon-binding domain of a subclass of class I aminoacyl-tRNA synthetases"/>
    <property type="match status" value="1"/>
</dbReference>
<evidence type="ECO:0000259" key="21">
    <source>
        <dbReference type="Pfam" id="PF23493"/>
    </source>
</evidence>
<evidence type="ECO:0000256" key="6">
    <source>
        <dbReference type="ARBA" id="ARBA00022598"/>
    </source>
</evidence>
<evidence type="ECO:0000256" key="2">
    <source>
        <dbReference type="ARBA" id="ARBA00001947"/>
    </source>
</evidence>
<dbReference type="EC" id="2.5.1.47" evidence="5"/>
<dbReference type="SUPFAM" id="SSF52374">
    <property type="entry name" value="Nucleotidylyl transferase"/>
    <property type="match status" value="1"/>
</dbReference>
<keyword evidence="6 22" id="KW-0436">Ligase</keyword>
<evidence type="ECO:0000256" key="1">
    <source>
        <dbReference type="ARBA" id="ARBA00001933"/>
    </source>
</evidence>
<evidence type="ECO:0000256" key="18">
    <source>
        <dbReference type="PIRSR" id="PIRSR605856-51"/>
    </source>
</evidence>
<comment type="pathway">
    <text evidence="3">Amino-acid biosynthesis; L-cysteine biosynthesis; L-cysteine from L-serine: step 2/2.</text>
</comment>
<keyword evidence="11" id="KW-0862">Zinc</keyword>
<dbReference type="CDD" id="cd01561">
    <property type="entry name" value="CBS_like"/>
    <property type="match status" value="1"/>
</dbReference>
<evidence type="ECO:0000256" key="17">
    <source>
        <dbReference type="PIRSR" id="PIRSR605856-50"/>
    </source>
</evidence>
<dbReference type="AlphaFoldDB" id="A0A846QPS8"/>
<keyword evidence="7" id="KW-0028">Amino-acid biosynthesis</keyword>
<feature type="modified residue" description="N6-(pyridoxal phosphate)lysine" evidence="18">
    <location>
        <position position="43"/>
    </location>
</feature>
<dbReference type="GO" id="GO:0006418">
    <property type="term" value="P:tRNA aminoacylation for protein translation"/>
    <property type="evidence" value="ECO:0007669"/>
    <property type="project" value="InterPro"/>
</dbReference>
<evidence type="ECO:0000256" key="7">
    <source>
        <dbReference type="ARBA" id="ARBA00022605"/>
    </source>
</evidence>
<evidence type="ECO:0000256" key="15">
    <source>
        <dbReference type="ARBA" id="ARBA00023192"/>
    </source>
</evidence>
<dbReference type="GO" id="GO:0006535">
    <property type="term" value="P:cysteine biosynthetic process from serine"/>
    <property type="evidence" value="ECO:0007669"/>
    <property type="project" value="InterPro"/>
</dbReference>
<dbReference type="InterPro" id="IPR001926">
    <property type="entry name" value="TrpB-like_PALP"/>
</dbReference>
<dbReference type="UniPathway" id="UPA00136">
    <property type="reaction ID" value="UER00200"/>
</dbReference>
<dbReference type="RefSeq" id="WP_167940474.1">
    <property type="nucleotide sequence ID" value="NZ_JAATJA010000001.1"/>
</dbReference>
<dbReference type="InterPro" id="IPR032678">
    <property type="entry name" value="tRNA-synt_1_cat_dom"/>
</dbReference>